<evidence type="ECO:0000313" key="3">
    <source>
        <dbReference type="EMBL" id="KNC35846.1"/>
    </source>
</evidence>
<feature type="region of interest" description="Disordered" evidence="1">
    <location>
        <begin position="1"/>
        <end position="57"/>
    </location>
</feature>
<reference evidence="4" key="1">
    <citation type="submission" date="2015-07" db="EMBL/GenBank/DDBJ databases">
        <title>Annotation of Plasmodium falciparum RAJ116.</title>
        <authorList>
            <consortium name="The Broad Institute Genome Sequencing Platform"/>
            <person name="Volkman S.K."/>
            <person name="Neafsey D.E."/>
            <person name="Dash A.P."/>
            <person name="Chitnis C.E."/>
            <person name="Hartl D.L."/>
            <person name="Young S.K."/>
            <person name="Zeng Q."/>
            <person name="Koehrsen M."/>
            <person name="Alvarado L."/>
            <person name="Berlin A."/>
            <person name="Borenstein D."/>
            <person name="Chapman S.B."/>
            <person name="Chen Z."/>
            <person name="Engels R."/>
            <person name="Freedman E."/>
            <person name="Gellesch M."/>
            <person name="Goldberg J."/>
            <person name="Griggs A."/>
            <person name="Gujja S."/>
            <person name="Heilman E.R."/>
            <person name="Heiman D.I."/>
            <person name="Howarth C."/>
            <person name="Jen D."/>
            <person name="Larson L."/>
            <person name="Mehta T."/>
            <person name="Neiman D."/>
            <person name="Park D."/>
            <person name="Pearson M."/>
            <person name="Roberts A."/>
            <person name="Saif S."/>
            <person name="Shea T."/>
            <person name="Shenoy N."/>
            <person name="Sisk P."/>
            <person name="Stolte C."/>
            <person name="Sykes S."/>
            <person name="Walk T."/>
            <person name="White J."/>
            <person name="Yandava C."/>
            <person name="Haas B."/>
            <person name="Henn M.R."/>
            <person name="Nusbaum C."/>
            <person name="Birren B."/>
        </authorList>
    </citation>
    <scope>NUCLEOTIDE SEQUENCE [LARGE SCALE GENOMIC DNA]</scope>
    <source>
        <strain evidence="4">RAJ116</strain>
    </source>
</reference>
<dbReference type="InterPro" id="IPR027417">
    <property type="entry name" value="P-loop_NTPase"/>
</dbReference>
<dbReference type="OrthoDB" id="2135133at2759"/>
<evidence type="ECO:0000313" key="4">
    <source>
        <dbReference type="Proteomes" id="UP000054566"/>
    </source>
</evidence>
<dbReference type="InterPro" id="IPR015894">
    <property type="entry name" value="Guanylate-bd_N"/>
</dbReference>
<protein>
    <recommendedName>
        <fullName evidence="2">Guanylate-binding protein N-terminal domain-containing protein</fullName>
    </recommendedName>
</protein>
<organism evidence="3 4">
    <name type="scientific">Plasmodium falciparum RAJ116</name>
    <dbReference type="NCBI Taxonomy" id="580058"/>
    <lineage>
        <taxon>Eukaryota</taxon>
        <taxon>Sar</taxon>
        <taxon>Alveolata</taxon>
        <taxon>Apicomplexa</taxon>
        <taxon>Aconoidasida</taxon>
        <taxon>Haemosporida</taxon>
        <taxon>Plasmodiidae</taxon>
        <taxon>Plasmodium</taxon>
        <taxon>Plasmodium (Laverania)</taxon>
    </lineage>
</organism>
<evidence type="ECO:0000256" key="1">
    <source>
        <dbReference type="SAM" id="MobiDB-lite"/>
    </source>
</evidence>
<dbReference type="EMBL" id="GG663935">
    <property type="protein sequence ID" value="KNC35846.1"/>
    <property type="molecule type" value="Genomic_DNA"/>
</dbReference>
<dbReference type="GO" id="GO:0003924">
    <property type="term" value="F:GTPase activity"/>
    <property type="evidence" value="ECO:0007669"/>
    <property type="project" value="InterPro"/>
</dbReference>
<dbReference type="SUPFAM" id="SSF52540">
    <property type="entry name" value="P-loop containing nucleoside triphosphate hydrolases"/>
    <property type="match status" value="1"/>
</dbReference>
<feature type="compositionally biased region" description="Low complexity" evidence="1">
    <location>
        <begin position="7"/>
        <end position="29"/>
    </location>
</feature>
<dbReference type="Proteomes" id="UP000054566">
    <property type="component" value="Unassembled WGS sequence"/>
</dbReference>
<dbReference type="AlphaFoldDB" id="A0A0L0CUD3"/>
<name>A0A0L0CUD3_PLAFA</name>
<reference evidence="4" key="2">
    <citation type="submission" date="2015-07" db="EMBL/GenBank/DDBJ databases">
        <title>The genome sequence of Plasmodium falciparum RAJ116.</title>
        <authorList>
            <consortium name="The Broad Institute Genome Sequencing Platform"/>
            <person name="Volkman S.K."/>
            <person name="Neafsey D.E."/>
            <person name="Dash A.P."/>
            <person name="Chitnis C.E."/>
            <person name="Hartl D.L."/>
            <person name="Young S.K."/>
            <person name="Kodira C.D."/>
            <person name="Zeng Q."/>
            <person name="Koehrsen M."/>
            <person name="Godfrey P."/>
            <person name="Alvarado L."/>
            <person name="Berlin A."/>
            <person name="Borenstein D."/>
            <person name="Chen Z."/>
            <person name="Engels R."/>
            <person name="Freedman E."/>
            <person name="Gellesch M."/>
            <person name="Goldberg J."/>
            <person name="Griggs A."/>
            <person name="Gujja S."/>
            <person name="Heiman D."/>
            <person name="Hepburn T."/>
            <person name="Howarth C."/>
            <person name="Jen D."/>
            <person name="Larson L."/>
            <person name="Lewis B."/>
            <person name="Mehta T."/>
            <person name="Park D."/>
            <person name="Pearson M."/>
            <person name="Roberts A."/>
            <person name="Saif S."/>
            <person name="Shea T."/>
            <person name="Shenoy N."/>
            <person name="Sisk P."/>
            <person name="Stolte C."/>
            <person name="Sykes S."/>
            <person name="Walk T."/>
            <person name="White J."/>
            <person name="Yandava C."/>
            <person name="Wirth D.F."/>
            <person name="Nusbaum C."/>
            <person name="Birren B."/>
        </authorList>
    </citation>
    <scope>NUCLEOTIDE SEQUENCE [LARGE SCALE GENOMIC DNA]</scope>
    <source>
        <strain evidence="4">RAJ116</strain>
    </source>
</reference>
<dbReference type="GO" id="GO:0005525">
    <property type="term" value="F:GTP binding"/>
    <property type="evidence" value="ECO:0007669"/>
    <property type="project" value="InterPro"/>
</dbReference>
<accession>A0A0L0CUD3</accession>
<feature type="compositionally biased region" description="Acidic residues" evidence="1">
    <location>
        <begin position="37"/>
        <end position="55"/>
    </location>
</feature>
<feature type="domain" description="Guanylate-binding protein N-terminal" evidence="2">
    <location>
        <begin position="107"/>
        <end position="146"/>
    </location>
</feature>
<sequence>MDDSTKDINNINKNSSNKSKSEKTSNYNNDQYNIDDAYNEDEENDEEEGDDDENDHFEVPINCRGGNCFDSMDDINKIIDNKKKKMKYRRRRGKAIQIIKPNVNHTELIIIEENLEIFKRIDKPIAIVSVLGDMHTGKSFLLNLLNEHVIPDINKSNKYI</sequence>
<dbReference type="Pfam" id="PF02263">
    <property type="entry name" value="GBP"/>
    <property type="match status" value="1"/>
</dbReference>
<dbReference type="PANTHER" id="PTHR23313:SF0">
    <property type="entry name" value="TESTIS-EXPRESSED PROTEIN 9"/>
    <property type="match status" value="1"/>
</dbReference>
<evidence type="ECO:0000259" key="2">
    <source>
        <dbReference type="Pfam" id="PF02263"/>
    </source>
</evidence>
<proteinExistence type="predicted"/>
<dbReference type="PANTHER" id="PTHR23313">
    <property type="entry name" value="TSEC1-RELATED"/>
    <property type="match status" value="1"/>
</dbReference>
<gene>
    <name evidence="3" type="ORF">PFLG_00875</name>
</gene>
<dbReference type="Gene3D" id="3.40.50.300">
    <property type="entry name" value="P-loop containing nucleotide triphosphate hydrolases"/>
    <property type="match status" value="1"/>
</dbReference>